<dbReference type="AlphaFoldDB" id="A0A3B0WQI7"/>
<gene>
    <name evidence="2" type="ORF">MNBD_GAMMA08-824</name>
</gene>
<evidence type="ECO:0000313" key="2">
    <source>
        <dbReference type="EMBL" id="VAW58298.1"/>
    </source>
</evidence>
<reference evidence="2" key="1">
    <citation type="submission" date="2018-06" db="EMBL/GenBank/DDBJ databases">
        <authorList>
            <person name="Zhirakovskaya E."/>
        </authorList>
    </citation>
    <scope>NUCLEOTIDE SEQUENCE</scope>
</reference>
<sequence>MSSDNKNNPAGSNNQPAPAAPAPAVPAASQVNNADQPGPLNIEPYTSYRNALHGLSPVWTLPELDKNVKISFPEISS</sequence>
<accession>A0A3B0WQI7</accession>
<feature type="compositionally biased region" description="Low complexity" evidence="1">
    <location>
        <begin position="7"/>
        <end position="17"/>
    </location>
</feature>
<organism evidence="2">
    <name type="scientific">hydrothermal vent metagenome</name>
    <dbReference type="NCBI Taxonomy" id="652676"/>
    <lineage>
        <taxon>unclassified sequences</taxon>
        <taxon>metagenomes</taxon>
        <taxon>ecological metagenomes</taxon>
    </lineage>
</organism>
<feature type="compositionally biased region" description="Low complexity" evidence="1">
    <location>
        <begin position="25"/>
        <end position="34"/>
    </location>
</feature>
<protein>
    <submittedName>
        <fullName evidence="2">Uncharacterized protein</fullName>
    </submittedName>
</protein>
<evidence type="ECO:0000256" key="1">
    <source>
        <dbReference type="SAM" id="MobiDB-lite"/>
    </source>
</evidence>
<feature type="region of interest" description="Disordered" evidence="1">
    <location>
        <begin position="1"/>
        <end position="45"/>
    </location>
</feature>
<dbReference type="EMBL" id="UOFH01000004">
    <property type="protein sequence ID" value="VAW58298.1"/>
    <property type="molecule type" value="Genomic_DNA"/>
</dbReference>
<proteinExistence type="predicted"/>
<name>A0A3B0WQI7_9ZZZZ</name>